<dbReference type="EMBL" id="PQGG01000038">
    <property type="protein sequence ID" value="POP51558.1"/>
    <property type="molecule type" value="Genomic_DNA"/>
</dbReference>
<feature type="region of interest" description="Disordered" evidence="1">
    <location>
        <begin position="156"/>
        <end position="179"/>
    </location>
</feature>
<evidence type="ECO:0000313" key="3">
    <source>
        <dbReference type="EMBL" id="POP51558.1"/>
    </source>
</evidence>
<gene>
    <name evidence="3" type="ORF">C0068_16615</name>
</gene>
<dbReference type="Proteomes" id="UP000237222">
    <property type="component" value="Unassembled WGS sequence"/>
</dbReference>
<name>A0A2S4HC70_9GAMM</name>
<evidence type="ECO:0000313" key="4">
    <source>
        <dbReference type="Proteomes" id="UP000237222"/>
    </source>
</evidence>
<reference evidence="3" key="1">
    <citation type="submission" date="2018-01" db="EMBL/GenBank/DDBJ databases">
        <authorList>
            <person name="Yu X.-D."/>
        </authorList>
    </citation>
    <scope>NUCLEOTIDE SEQUENCE</scope>
    <source>
        <strain evidence="3">ZX-21</strain>
    </source>
</reference>
<dbReference type="AlphaFoldDB" id="A0A2S4HC70"/>
<dbReference type="RefSeq" id="WP_103685600.1">
    <property type="nucleotide sequence ID" value="NZ_PQGG01000038.1"/>
</dbReference>
<keyword evidence="2" id="KW-1133">Transmembrane helix</keyword>
<protein>
    <submittedName>
        <fullName evidence="3">TIGR03752 family integrating conjugative element protein</fullName>
    </submittedName>
</protein>
<organism evidence="3 4">
    <name type="scientific">Zhongshania marina</name>
    <dbReference type="NCBI Taxonomy" id="2304603"/>
    <lineage>
        <taxon>Bacteria</taxon>
        <taxon>Pseudomonadati</taxon>
        <taxon>Pseudomonadota</taxon>
        <taxon>Gammaproteobacteria</taxon>
        <taxon>Cellvibrionales</taxon>
        <taxon>Spongiibacteraceae</taxon>
        <taxon>Zhongshania</taxon>
    </lineage>
</organism>
<dbReference type="OrthoDB" id="7061550at2"/>
<keyword evidence="2" id="KW-0472">Membrane</keyword>
<dbReference type="InterPro" id="IPR021207">
    <property type="entry name" value="Integr_conj_element_PFL4705"/>
</dbReference>
<accession>A0A2S4HC70</accession>
<feature type="transmembrane region" description="Helical" evidence="2">
    <location>
        <begin position="6"/>
        <end position="24"/>
    </location>
</feature>
<dbReference type="NCBIfam" id="TIGR03752">
    <property type="entry name" value="conj_TIGR03752"/>
    <property type="match status" value="1"/>
</dbReference>
<keyword evidence="2" id="KW-0812">Transmembrane</keyword>
<feature type="region of interest" description="Disordered" evidence="1">
    <location>
        <begin position="124"/>
        <end position="143"/>
    </location>
</feature>
<feature type="compositionally biased region" description="Basic and acidic residues" evidence="1">
    <location>
        <begin position="130"/>
        <end position="143"/>
    </location>
</feature>
<proteinExistence type="predicted"/>
<sequence>MGSNILLKVVAVVVVFGLITIVVVSKGPRKTTDSATAGSLVAVESGPASQFNGLDVGIMGEKEIAAEYGVDVDSPVETMRTLTNETRAVRKENEVIVDENGKLKSEIERLLRMEESMKKRLDQKAGNLEVKQEEKTKQLEESAKATRNLITQLQEQLQGMSRKDDEPASNSQTTAGGFIIDDAGIPQGLGYDEAGNTVDYDQVVWINPVDANVDPRDPSAIKLPKFSEVMSPVSDSAKMLPGKKKQAKEERLIKAYTIPSNATLIGSVSMTALLGRIPIDGKVSDPYPFKIIVGEENLSSNGIKIPNVTGIKMTGIAKGDWTLSCTSGQIFSMTFTFQDGTIVTIPEPGTKASEPLAWFSDTNGIPCITGKRITNAVSFLTGRIGLSAASSYAKARADAEFTRSSSTGVNGTTSSSTLTGDASTVAKNVAIGDGLDEITNWIDRRQANSFDAIYVPPGTPLAVHIVEELKIDYDPEGRKVNHYADLNPRSATHLD</sequence>
<evidence type="ECO:0000256" key="1">
    <source>
        <dbReference type="SAM" id="MobiDB-lite"/>
    </source>
</evidence>
<comment type="caution">
    <text evidence="3">The sequence shown here is derived from an EMBL/GenBank/DDBJ whole genome shotgun (WGS) entry which is preliminary data.</text>
</comment>
<evidence type="ECO:0000256" key="2">
    <source>
        <dbReference type="SAM" id="Phobius"/>
    </source>
</evidence>